<dbReference type="InParanoid" id="A0A0G4GFX4"/>
<feature type="compositionally biased region" description="Polar residues" evidence="1">
    <location>
        <begin position="317"/>
        <end position="329"/>
    </location>
</feature>
<dbReference type="VEuPathDB" id="CryptoDB:Vbra_6257"/>
<feature type="region of interest" description="Disordered" evidence="1">
    <location>
        <begin position="120"/>
        <end position="185"/>
    </location>
</feature>
<feature type="region of interest" description="Disordered" evidence="1">
    <location>
        <begin position="267"/>
        <end position="382"/>
    </location>
</feature>
<dbReference type="EMBL" id="CDMY01000655">
    <property type="protein sequence ID" value="CEM28418.1"/>
    <property type="molecule type" value="Genomic_DNA"/>
</dbReference>
<evidence type="ECO:0000313" key="3">
    <source>
        <dbReference type="Proteomes" id="UP000041254"/>
    </source>
</evidence>
<gene>
    <name evidence="2" type="ORF">Vbra_6257</name>
</gene>
<keyword evidence="3" id="KW-1185">Reference proteome</keyword>
<accession>A0A0G4GFX4</accession>
<protein>
    <submittedName>
        <fullName evidence="2">Uncharacterized protein</fullName>
    </submittedName>
</protein>
<name>A0A0G4GFX4_VITBC</name>
<feature type="compositionally biased region" description="Low complexity" evidence="1">
    <location>
        <begin position="126"/>
        <end position="155"/>
    </location>
</feature>
<dbReference type="Proteomes" id="UP000041254">
    <property type="component" value="Unassembled WGS sequence"/>
</dbReference>
<sequence length="519" mass="55138">MTKGGRVDLATLTADDEVTAVYHEADQVGKKVKESKVRYTWVLDLGGTSHRIDFTNSRASGMKRVLVDGHLQHENKQFRGGAFQYSWPMGKHLLSIVPDEDGGRFRLRINGLPFEAFAPKQKLKRQQMQLREQAKAAGRNAGASPSGASSGAHSSVQRPAEKRPSDSKPQVTAVAVTARQPQQVKASDPDLLIGISDSSDPFAGTVGVGAAGVQDPFKEESVAPSGGILHAPSDDLIGLETPNSSPPAAHVGERHFDPLIMSSSGGSFDADPFSGAEPFTGIAPGADIGDLPPDLFAAQHYDISTPPDGRSEADTTEAGQPQQPNSPQSADPYGFMPPVRHAQLHTPTGSTQAASKTLMPASDDQFDSTEKASPASYGQQQMACGSYPSQMQSWQRFGGDWCSSTGGYDNQWNTSMTGQGRPIGQAQRAQMMPLSQQQHVRQGGDLWAHKLVQLDSLGNNMDLPTTSNTNPFATAAPAPNHSSAANMLEGGRYISGSHGGPIAQSSTNELDDAFSLIKL</sequence>
<organism evidence="2 3">
    <name type="scientific">Vitrella brassicaformis (strain CCMP3155)</name>
    <dbReference type="NCBI Taxonomy" id="1169540"/>
    <lineage>
        <taxon>Eukaryota</taxon>
        <taxon>Sar</taxon>
        <taxon>Alveolata</taxon>
        <taxon>Colpodellida</taxon>
        <taxon>Vitrellaceae</taxon>
        <taxon>Vitrella</taxon>
    </lineage>
</organism>
<dbReference type="AlphaFoldDB" id="A0A0G4GFX4"/>
<dbReference type="OrthoDB" id="443218at2759"/>
<evidence type="ECO:0000256" key="1">
    <source>
        <dbReference type="SAM" id="MobiDB-lite"/>
    </source>
</evidence>
<proteinExistence type="predicted"/>
<reference evidence="2 3" key="1">
    <citation type="submission" date="2014-11" db="EMBL/GenBank/DDBJ databases">
        <authorList>
            <person name="Zhu J."/>
            <person name="Qi W."/>
            <person name="Song R."/>
        </authorList>
    </citation>
    <scope>NUCLEOTIDE SEQUENCE [LARGE SCALE GENOMIC DNA]</scope>
</reference>
<dbReference type="OMA" id="AISYETE"/>
<feature type="compositionally biased region" description="Polar residues" evidence="1">
    <location>
        <begin position="345"/>
        <end position="355"/>
    </location>
</feature>
<evidence type="ECO:0000313" key="2">
    <source>
        <dbReference type="EMBL" id="CEM28418.1"/>
    </source>
</evidence>